<reference evidence="1" key="1">
    <citation type="submission" date="2021-06" db="EMBL/GenBank/DDBJ databases">
        <title>Parelaphostrongylus tenuis whole genome reference sequence.</title>
        <authorList>
            <person name="Garwood T.J."/>
            <person name="Larsen P.A."/>
            <person name="Fountain-Jones N.M."/>
            <person name="Garbe J.R."/>
            <person name="Macchietto M.G."/>
            <person name="Kania S.A."/>
            <person name="Gerhold R.W."/>
            <person name="Richards J.E."/>
            <person name="Wolf T.M."/>
        </authorList>
    </citation>
    <scope>NUCLEOTIDE SEQUENCE</scope>
    <source>
        <strain evidence="1">MNPRO001-30</strain>
        <tissue evidence="1">Meninges</tissue>
    </source>
</reference>
<gene>
    <name evidence="1" type="ORF">KIN20_002543</name>
</gene>
<dbReference type="EMBL" id="JAHQIW010000319">
    <property type="protein sequence ID" value="KAJ1347480.1"/>
    <property type="molecule type" value="Genomic_DNA"/>
</dbReference>
<sequence length="63" mass="7420">MSSTSSTVHRHRNVMKQHIRADLKRSVFLPVRAERVWLVGFLDSCFIVEEPERKEGEKHRSSE</sequence>
<dbReference type="Proteomes" id="UP001196413">
    <property type="component" value="Unassembled WGS sequence"/>
</dbReference>
<name>A0AAD5LXX7_PARTN</name>
<organism evidence="1 2">
    <name type="scientific">Parelaphostrongylus tenuis</name>
    <name type="common">Meningeal worm</name>
    <dbReference type="NCBI Taxonomy" id="148309"/>
    <lineage>
        <taxon>Eukaryota</taxon>
        <taxon>Metazoa</taxon>
        <taxon>Ecdysozoa</taxon>
        <taxon>Nematoda</taxon>
        <taxon>Chromadorea</taxon>
        <taxon>Rhabditida</taxon>
        <taxon>Rhabditina</taxon>
        <taxon>Rhabditomorpha</taxon>
        <taxon>Strongyloidea</taxon>
        <taxon>Metastrongylidae</taxon>
        <taxon>Parelaphostrongylus</taxon>
    </lineage>
</organism>
<keyword evidence="2" id="KW-1185">Reference proteome</keyword>
<protein>
    <submittedName>
        <fullName evidence="1">Uncharacterized protein</fullName>
    </submittedName>
</protein>
<proteinExistence type="predicted"/>
<comment type="caution">
    <text evidence="1">The sequence shown here is derived from an EMBL/GenBank/DDBJ whole genome shotgun (WGS) entry which is preliminary data.</text>
</comment>
<evidence type="ECO:0000313" key="2">
    <source>
        <dbReference type="Proteomes" id="UP001196413"/>
    </source>
</evidence>
<evidence type="ECO:0000313" key="1">
    <source>
        <dbReference type="EMBL" id="KAJ1347480.1"/>
    </source>
</evidence>
<accession>A0AAD5LXX7</accession>
<dbReference type="AlphaFoldDB" id="A0AAD5LXX7"/>